<evidence type="ECO:0000313" key="8">
    <source>
        <dbReference type="Proteomes" id="UP000237481"/>
    </source>
</evidence>
<feature type="non-terminal residue" evidence="7">
    <location>
        <position position="1"/>
    </location>
</feature>
<dbReference type="AlphaFoldDB" id="A0A2S4KUM6"/>
<dbReference type="GO" id="GO:0005634">
    <property type="term" value="C:nucleus"/>
    <property type="evidence" value="ECO:0007669"/>
    <property type="project" value="UniProtKB-SubCell"/>
</dbReference>
<evidence type="ECO:0000256" key="1">
    <source>
        <dbReference type="ARBA" id="ARBA00004123"/>
    </source>
</evidence>
<sequence>PQVPTPRSEPPTGGSLGPSHQGSERRAKTGPTESRVLGSHAVSGEDVDWYFGKFLQCYHPFIPILRKRDPDECYEASPTLFWVILYVACRRYPRDRAIFSELIDHVGKEVWLMVSAPALNLEAIHALLFLCTWPLPNIRFVTDPSSTFAGIAMNSAKLLGCHTGRGSHPHFTVGLRQHLHSTDEEASATWLACCLLAQRTTSSIGISPPSMQLDDTGPKRALESHIWTDLLAMYEAQRFLNRFHAAMAAQISVNGGVPDTIVAMWEAEFESLKPLLIRYDTGTPCLTPSPRPLQGMLTASDISRFCLLAAQLEIQTHYFIAPPQPAPSPAVRSHAVRVFNASRALIALALDLEARTQFLTHAPQWALRSNLDA</sequence>
<comment type="caution">
    <text evidence="7">The sequence shown here is derived from an EMBL/GenBank/DDBJ whole genome shotgun (WGS) entry which is preliminary data.</text>
</comment>
<reference evidence="7 8" key="1">
    <citation type="submission" date="2018-01" db="EMBL/GenBank/DDBJ databases">
        <title>Harnessing the power of phylogenomics to disentangle the directionality and signatures of interkingdom host jumping in the parasitic fungal genus Tolypocladium.</title>
        <authorList>
            <person name="Quandt C.A."/>
            <person name="Patterson W."/>
            <person name="Spatafora J.W."/>
        </authorList>
    </citation>
    <scope>NUCLEOTIDE SEQUENCE [LARGE SCALE GENOMIC DNA]</scope>
    <source>
        <strain evidence="7 8">NRBC 100945</strain>
    </source>
</reference>
<dbReference type="GO" id="GO:0000976">
    <property type="term" value="F:transcription cis-regulatory region binding"/>
    <property type="evidence" value="ECO:0007669"/>
    <property type="project" value="TreeGrafter"/>
</dbReference>
<evidence type="ECO:0008006" key="9">
    <source>
        <dbReference type="Google" id="ProtNLM"/>
    </source>
</evidence>
<keyword evidence="2" id="KW-0805">Transcription regulation</keyword>
<gene>
    <name evidence="7" type="ORF">TPAR_05903</name>
</gene>
<dbReference type="STRING" id="94208.A0A2S4KUM6"/>
<feature type="region of interest" description="Disordered" evidence="6">
    <location>
        <begin position="1"/>
        <end position="37"/>
    </location>
</feature>
<dbReference type="PANTHER" id="PTHR31845">
    <property type="entry name" value="FINGER DOMAIN PROTEIN, PUTATIVE-RELATED"/>
    <property type="match status" value="1"/>
</dbReference>
<proteinExistence type="predicted"/>
<evidence type="ECO:0000256" key="4">
    <source>
        <dbReference type="ARBA" id="ARBA00023163"/>
    </source>
</evidence>
<accession>A0A2S4KUM6</accession>
<keyword evidence="3" id="KW-0238">DNA-binding</keyword>
<dbReference type="InterPro" id="IPR051089">
    <property type="entry name" value="prtT"/>
</dbReference>
<organism evidence="7 8">
    <name type="scientific">Tolypocladium paradoxum</name>
    <dbReference type="NCBI Taxonomy" id="94208"/>
    <lineage>
        <taxon>Eukaryota</taxon>
        <taxon>Fungi</taxon>
        <taxon>Dikarya</taxon>
        <taxon>Ascomycota</taxon>
        <taxon>Pezizomycotina</taxon>
        <taxon>Sordariomycetes</taxon>
        <taxon>Hypocreomycetidae</taxon>
        <taxon>Hypocreales</taxon>
        <taxon>Ophiocordycipitaceae</taxon>
        <taxon>Tolypocladium</taxon>
    </lineage>
</organism>
<dbReference type="PANTHER" id="PTHR31845:SF21">
    <property type="entry name" value="REGULATORY PROTEIN LEU3"/>
    <property type="match status" value="1"/>
</dbReference>
<evidence type="ECO:0000256" key="3">
    <source>
        <dbReference type="ARBA" id="ARBA00023125"/>
    </source>
</evidence>
<keyword evidence="8" id="KW-1185">Reference proteome</keyword>
<feature type="non-terminal residue" evidence="7">
    <location>
        <position position="373"/>
    </location>
</feature>
<name>A0A2S4KUM6_9HYPO</name>
<evidence type="ECO:0000256" key="5">
    <source>
        <dbReference type="ARBA" id="ARBA00023242"/>
    </source>
</evidence>
<comment type="subcellular location">
    <subcellularLocation>
        <location evidence="1">Nucleus</location>
    </subcellularLocation>
</comment>
<keyword evidence="5" id="KW-0539">Nucleus</keyword>
<protein>
    <recommendedName>
        <fullName evidence="9">Transcription factor domain-containing protein</fullName>
    </recommendedName>
</protein>
<dbReference type="CDD" id="cd12148">
    <property type="entry name" value="fungal_TF_MHR"/>
    <property type="match status" value="1"/>
</dbReference>
<dbReference type="GO" id="GO:0000981">
    <property type="term" value="F:DNA-binding transcription factor activity, RNA polymerase II-specific"/>
    <property type="evidence" value="ECO:0007669"/>
    <property type="project" value="TreeGrafter"/>
</dbReference>
<evidence type="ECO:0000313" key="7">
    <source>
        <dbReference type="EMBL" id="POR33899.1"/>
    </source>
</evidence>
<dbReference type="EMBL" id="PKSG01000614">
    <property type="protein sequence ID" value="POR33899.1"/>
    <property type="molecule type" value="Genomic_DNA"/>
</dbReference>
<keyword evidence="4" id="KW-0804">Transcription</keyword>
<evidence type="ECO:0000256" key="2">
    <source>
        <dbReference type="ARBA" id="ARBA00023015"/>
    </source>
</evidence>
<evidence type="ECO:0000256" key="6">
    <source>
        <dbReference type="SAM" id="MobiDB-lite"/>
    </source>
</evidence>
<dbReference type="Proteomes" id="UP000237481">
    <property type="component" value="Unassembled WGS sequence"/>
</dbReference>
<dbReference type="OrthoDB" id="2341546at2759"/>